<dbReference type="EMBL" id="PQFZ01000002">
    <property type="protein sequence ID" value="POR55388.1"/>
    <property type="molecule type" value="Genomic_DNA"/>
</dbReference>
<accession>A0A2S4MKU6</accession>
<dbReference type="OrthoDB" id="9812089at2"/>
<proteinExistence type="predicted"/>
<evidence type="ECO:0000313" key="4">
    <source>
        <dbReference type="Proteomes" id="UP000236919"/>
    </source>
</evidence>
<evidence type="ECO:0000313" key="3">
    <source>
        <dbReference type="EMBL" id="POR55388.1"/>
    </source>
</evidence>
<dbReference type="InterPro" id="IPR037401">
    <property type="entry name" value="SnoaL-like"/>
</dbReference>
<dbReference type="PANTHER" id="PTHR38436">
    <property type="entry name" value="POLYKETIDE CYCLASE SNOAL-LIKE DOMAIN"/>
    <property type="match status" value="1"/>
</dbReference>
<keyword evidence="4" id="KW-1185">Reference proteome</keyword>
<dbReference type="PANTHER" id="PTHR38436:SF1">
    <property type="entry name" value="ESTER CYCLASE"/>
    <property type="match status" value="1"/>
</dbReference>
<dbReference type="Gene3D" id="3.10.450.50">
    <property type="match status" value="1"/>
</dbReference>
<dbReference type="RefSeq" id="WP_103716912.1">
    <property type="nucleotide sequence ID" value="NZ_PQFZ01000002.1"/>
</dbReference>
<sequence>MRRSSIIRFAAVAMTSLALLSTTPRSALAQAASQLSQAEAANKALVLDFWAKVFDAQDWTRAKDYLADDYIQHNPNVASGLAGFNAYFSKIWPNPKSATAIIATEFVAVVTQGDLVQLVMRRSRAEPGNELKTYDSYWFDLFRVKDGKIVEHWDPALKPVRN</sequence>
<evidence type="ECO:0000256" key="1">
    <source>
        <dbReference type="SAM" id="SignalP"/>
    </source>
</evidence>
<keyword evidence="1" id="KW-0732">Signal</keyword>
<dbReference type="AlphaFoldDB" id="A0A2S4MKU6"/>
<feature type="chain" id="PRO_5015416659" evidence="1">
    <location>
        <begin position="30"/>
        <end position="162"/>
    </location>
</feature>
<name>A0A2S4MKU6_9HYPH</name>
<feature type="signal peptide" evidence="1">
    <location>
        <begin position="1"/>
        <end position="29"/>
    </location>
</feature>
<protein>
    <submittedName>
        <fullName evidence="3">Putative SnoaL-like aldol condensation-catalyzing enzyme</fullName>
    </submittedName>
</protein>
<organism evidence="3 4">
    <name type="scientific">Bosea psychrotolerans</name>
    <dbReference type="NCBI Taxonomy" id="1871628"/>
    <lineage>
        <taxon>Bacteria</taxon>
        <taxon>Pseudomonadati</taxon>
        <taxon>Pseudomonadota</taxon>
        <taxon>Alphaproteobacteria</taxon>
        <taxon>Hyphomicrobiales</taxon>
        <taxon>Boseaceae</taxon>
        <taxon>Bosea</taxon>
    </lineage>
</organism>
<evidence type="ECO:0000259" key="2">
    <source>
        <dbReference type="Pfam" id="PF12680"/>
    </source>
</evidence>
<dbReference type="GO" id="GO:0030638">
    <property type="term" value="P:polyketide metabolic process"/>
    <property type="evidence" value="ECO:0007669"/>
    <property type="project" value="InterPro"/>
</dbReference>
<comment type="caution">
    <text evidence="3">The sequence shown here is derived from an EMBL/GenBank/DDBJ whole genome shotgun (WGS) entry which is preliminary data.</text>
</comment>
<dbReference type="Proteomes" id="UP000236919">
    <property type="component" value="Unassembled WGS sequence"/>
</dbReference>
<dbReference type="InterPro" id="IPR032710">
    <property type="entry name" value="NTF2-like_dom_sf"/>
</dbReference>
<gene>
    <name evidence="3" type="ORF">CYD53_102274</name>
</gene>
<dbReference type="SUPFAM" id="SSF54427">
    <property type="entry name" value="NTF2-like"/>
    <property type="match status" value="1"/>
</dbReference>
<dbReference type="InterPro" id="IPR009959">
    <property type="entry name" value="Cyclase_SnoaL-like"/>
</dbReference>
<dbReference type="Pfam" id="PF12680">
    <property type="entry name" value="SnoaL_2"/>
    <property type="match status" value="1"/>
</dbReference>
<reference evidence="3 4" key="1">
    <citation type="submission" date="2018-01" db="EMBL/GenBank/DDBJ databases">
        <title>Genomic Encyclopedia of Type Strains, Phase III (KMG-III): the genomes of soil and plant-associated and newly described type strains.</title>
        <authorList>
            <person name="Whitman W."/>
        </authorList>
    </citation>
    <scope>NUCLEOTIDE SEQUENCE [LARGE SCALE GENOMIC DNA]</scope>
    <source>
        <strain evidence="3 4">1131</strain>
    </source>
</reference>
<feature type="domain" description="SnoaL-like" evidence="2">
    <location>
        <begin position="50"/>
        <end position="152"/>
    </location>
</feature>